<gene>
    <name evidence="1" type="ORF">F0185_07015</name>
</gene>
<keyword evidence="2" id="KW-1185">Reference proteome</keyword>
<organism evidence="1 2">
    <name type="scientific">Massilia rubra</name>
    <dbReference type="NCBI Taxonomy" id="2607910"/>
    <lineage>
        <taxon>Bacteria</taxon>
        <taxon>Pseudomonadati</taxon>
        <taxon>Pseudomonadota</taxon>
        <taxon>Betaproteobacteria</taxon>
        <taxon>Burkholderiales</taxon>
        <taxon>Oxalobacteraceae</taxon>
        <taxon>Telluria group</taxon>
        <taxon>Massilia</taxon>
    </lineage>
</organism>
<dbReference type="RefSeq" id="WP_167222920.1">
    <property type="nucleotide sequence ID" value="NZ_VUYU01000004.1"/>
</dbReference>
<name>A0ABX0LH59_9BURK</name>
<reference evidence="1 2" key="1">
    <citation type="submission" date="2019-09" db="EMBL/GenBank/DDBJ databases">
        <title>Taxonomy of Antarctic Massilia spp.: description of Massilia rubra sp. nov., Massilia aquatica sp. nov., Massilia mucilaginosa sp. nov., Massilia frigida sp. nov. isolated from streams, lakes and regoliths.</title>
        <authorList>
            <person name="Holochova P."/>
            <person name="Sedlacek I."/>
            <person name="Kralova S."/>
            <person name="Maslanova I."/>
            <person name="Busse H.-J."/>
            <person name="Stankova E."/>
            <person name="Vrbovska V."/>
            <person name="Kovarovic V."/>
            <person name="Bartak M."/>
            <person name="Svec P."/>
            <person name="Pantucek R."/>
        </authorList>
    </citation>
    <scope>NUCLEOTIDE SEQUENCE [LARGE SCALE GENOMIC DNA]</scope>
    <source>
        <strain evidence="1 2">CCM 8692</strain>
    </source>
</reference>
<accession>A0ABX0LH59</accession>
<dbReference type="EMBL" id="VUYU01000004">
    <property type="protein sequence ID" value="NHZ33339.1"/>
    <property type="molecule type" value="Genomic_DNA"/>
</dbReference>
<evidence type="ECO:0000313" key="2">
    <source>
        <dbReference type="Proteomes" id="UP000785613"/>
    </source>
</evidence>
<dbReference type="Proteomes" id="UP000785613">
    <property type="component" value="Unassembled WGS sequence"/>
</dbReference>
<comment type="caution">
    <text evidence="1">The sequence shown here is derived from an EMBL/GenBank/DDBJ whole genome shotgun (WGS) entry which is preliminary data.</text>
</comment>
<evidence type="ECO:0000313" key="1">
    <source>
        <dbReference type="EMBL" id="NHZ33339.1"/>
    </source>
</evidence>
<sequence length="109" mass="11972">MAGRKLFTNQSAYALAVTLQIRRSDNPNNLAGTKQFTLAPSESQWQDYGNDSDIYLNGFKLVASQNGALIGQQDIVVVRGSPLDNQLNMFNAVDFIGENLGYSISTRQV</sequence>
<protein>
    <submittedName>
        <fullName evidence="1">Uncharacterized protein</fullName>
    </submittedName>
</protein>
<proteinExistence type="predicted"/>